<dbReference type="AlphaFoldDB" id="A0A0K2T7B7"/>
<accession>A0A0K2T7B7</accession>
<dbReference type="EMBL" id="HACA01004517">
    <property type="protein sequence ID" value="CDW21878.1"/>
    <property type="molecule type" value="Transcribed_RNA"/>
</dbReference>
<protein>
    <submittedName>
        <fullName evidence="1">Uncharacterized protein</fullName>
    </submittedName>
</protein>
<proteinExistence type="predicted"/>
<organism evidence="1">
    <name type="scientific">Lepeophtheirus salmonis</name>
    <name type="common">Salmon louse</name>
    <name type="synonym">Caligus salmonis</name>
    <dbReference type="NCBI Taxonomy" id="72036"/>
    <lineage>
        <taxon>Eukaryota</taxon>
        <taxon>Metazoa</taxon>
        <taxon>Ecdysozoa</taxon>
        <taxon>Arthropoda</taxon>
        <taxon>Crustacea</taxon>
        <taxon>Multicrustacea</taxon>
        <taxon>Hexanauplia</taxon>
        <taxon>Copepoda</taxon>
        <taxon>Siphonostomatoida</taxon>
        <taxon>Caligidae</taxon>
        <taxon>Lepeophtheirus</taxon>
    </lineage>
</organism>
<reference evidence="1" key="1">
    <citation type="submission" date="2014-05" db="EMBL/GenBank/DDBJ databases">
        <authorList>
            <person name="Chronopoulou M."/>
        </authorList>
    </citation>
    <scope>NUCLEOTIDE SEQUENCE</scope>
    <source>
        <tissue evidence="1">Whole organism</tissue>
    </source>
</reference>
<name>A0A0K2T7B7_LEPSM</name>
<sequence>IQQSFLHHKTKGILKTFFPIVVVYALNQIKKLPSFTITRVDYIHIKCAVAKLLSVEFSVS</sequence>
<feature type="non-terminal residue" evidence="1">
    <location>
        <position position="1"/>
    </location>
</feature>
<evidence type="ECO:0000313" key="1">
    <source>
        <dbReference type="EMBL" id="CDW21878.1"/>
    </source>
</evidence>